<dbReference type="GO" id="GO:0008168">
    <property type="term" value="F:methyltransferase activity"/>
    <property type="evidence" value="ECO:0007669"/>
    <property type="project" value="UniProtKB-KW"/>
</dbReference>
<name>A0A3R5ZNZ9_9FIRM</name>
<evidence type="ECO:0000256" key="3">
    <source>
        <dbReference type="ARBA" id="ARBA00022679"/>
    </source>
</evidence>
<evidence type="ECO:0000256" key="4">
    <source>
        <dbReference type="ARBA" id="ARBA00022691"/>
    </source>
</evidence>
<dbReference type="InterPro" id="IPR029028">
    <property type="entry name" value="Alpha/beta_knot_MTases"/>
</dbReference>
<dbReference type="GO" id="GO:0032259">
    <property type="term" value="P:methylation"/>
    <property type="evidence" value="ECO:0007669"/>
    <property type="project" value="UniProtKB-KW"/>
</dbReference>
<evidence type="ECO:0008006" key="8">
    <source>
        <dbReference type="Google" id="ProtNLM"/>
    </source>
</evidence>
<evidence type="ECO:0000313" key="7">
    <source>
        <dbReference type="Proteomes" id="UP000283295"/>
    </source>
</evidence>
<comment type="caution">
    <text evidence="6">The sequence shown here is derived from an EMBL/GenBank/DDBJ whole genome shotgun (WGS) entry which is preliminary data.</text>
</comment>
<dbReference type="InterPro" id="IPR003742">
    <property type="entry name" value="RlmH-like"/>
</dbReference>
<keyword evidence="1" id="KW-0698">rRNA processing</keyword>
<evidence type="ECO:0000313" key="6">
    <source>
        <dbReference type="EMBL" id="RGS42943.1"/>
    </source>
</evidence>
<gene>
    <name evidence="6" type="ORF">DWX94_06815</name>
</gene>
<dbReference type="GO" id="GO:0006364">
    <property type="term" value="P:rRNA processing"/>
    <property type="evidence" value="ECO:0007669"/>
    <property type="project" value="UniProtKB-KW"/>
</dbReference>
<comment type="similarity">
    <text evidence="5">Belongs to the RNA methyltransferase RlmH family.</text>
</comment>
<dbReference type="Proteomes" id="UP000283295">
    <property type="component" value="Unassembled WGS sequence"/>
</dbReference>
<keyword evidence="4" id="KW-0949">S-adenosyl-L-methionine</keyword>
<dbReference type="AlphaFoldDB" id="A0A3R5ZNZ9"/>
<dbReference type="Pfam" id="PF02590">
    <property type="entry name" value="SPOUT_MTase"/>
    <property type="match status" value="1"/>
</dbReference>
<proteinExistence type="inferred from homology"/>
<dbReference type="PANTHER" id="PTHR33603">
    <property type="entry name" value="METHYLTRANSFERASE"/>
    <property type="match status" value="1"/>
</dbReference>
<evidence type="ECO:0000256" key="5">
    <source>
        <dbReference type="ARBA" id="ARBA00038303"/>
    </source>
</evidence>
<dbReference type="PANTHER" id="PTHR33603:SF1">
    <property type="entry name" value="RIBOSOMAL RNA LARGE SUBUNIT METHYLTRANSFERASE H"/>
    <property type="match status" value="1"/>
</dbReference>
<dbReference type="EMBL" id="QRVK01000013">
    <property type="protein sequence ID" value="RGS42943.1"/>
    <property type="molecule type" value="Genomic_DNA"/>
</dbReference>
<dbReference type="Gene3D" id="3.40.1280.10">
    <property type="match status" value="1"/>
</dbReference>
<protein>
    <recommendedName>
        <fullName evidence="8">SPOUT methyltransferase</fullName>
    </recommendedName>
</protein>
<dbReference type="OrthoDB" id="9806643at2"/>
<keyword evidence="2" id="KW-0489">Methyltransferase</keyword>
<dbReference type="InterPro" id="IPR029026">
    <property type="entry name" value="tRNA_m1G_MTases_N"/>
</dbReference>
<organism evidence="6 7">
    <name type="scientific">Coprococcus eutactus</name>
    <dbReference type="NCBI Taxonomy" id="33043"/>
    <lineage>
        <taxon>Bacteria</taxon>
        <taxon>Bacillati</taxon>
        <taxon>Bacillota</taxon>
        <taxon>Clostridia</taxon>
        <taxon>Lachnospirales</taxon>
        <taxon>Lachnospiraceae</taxon>
        <taxon>Coprococcus</taxon>
    </lineage>
</organism>
<evidence type="ECO:0000256" key="2">
    <source>
        <dbReference type="ARBA" id="ARBA00022603"/>
    </source>
</evidence>
<dbReference type="SUPFAM" id="SSF75217">
    <property type="entry name" value="alpha/beta knot"/>
    <property type="match status" value="1"/>
</dbReference>
<dbReference type="GeneID" id="92831998"/>
<keyword evidence="3" id="KW-0808">Transferase</keyword>
<evidence type="ECO:0000256" key="1">
    <source>
        <dbReference type="ARBA" id="ARBA00022552"/>
    </source>
</evidence>
<accession>A0A3R5ZNZ9</accession>
<reference evidence="6 7" key="1">
    <citation type="submission" date="2018-08" db="EMBL/GenBank/DDBJ databases">
        <title>A genome reference for cultivated species of the human gut microbiota.</title>
        <authorList>
            <person name="Zou Y."/>
            <person name="Xue W."/>
            <person name="Luo G."/>
        </authorList>
    </citation>
    <scope>NUCLEOTIDE SEQUENCE [LARGE SCALE GENOMIC DNA]</scope>
    <source>
        <strain evidence="6 7">AF22-21</strain>
    </source>
</reference>
<sequence length="163" mass="18201">MDINIYVNQKKINPLCSSAIAEYVKRLSPYCNMKIVCAPGHVKYTPGHNSAHYAVIQASQKVVSYGYGNWNHGYEEYQSISDSTSTGSARTISSEDFASQINAVTTNGTSKLNYYIGYPSEDTNHMDVFAVCTIKPSDEMTALLLSEQVYRAYTILNNITYHK</sequence>
<dbReference type="RefSeq" id="WP_004853106.1">
    <property type="nucleotide sequence ID" value="NZ_CABIWG010000001.1"/>
</dbReference>